<gene>
    <name evidence="2" type="ORF">A3I40_03900</name>
</gene>
<reference evidence="2 3" key="1">
    <citation type="journal article" date="2016" name="Nat. Commun.">
        <title>Thousands of microbial genomes shed light on interconnected biogeochemical processes in an aquifer system.</title>
        <authorList>
            <person name="Anantharaman K."/>
            <person name="Brown C.T."/>
            <person name="Hug L.A."/>
            <person name="Sharon I."/>
            <person name="Castelle C.J."/>
            <person name="Probst A.J."/>
            <person name="Thomas B.C."/>
            <person name="Singh A."/>
            <person name="Wilkins M.J."/>
            <person name="Karaoz U."/>
            <person name="Brodie E.L."/>
            <person name="Williams K.H."/>
            <person name="Hubbard S.S."/>
            <person name="Banfield J.F."/>
        </authorList>
    </citation>
    <scope>NUCLEOTIDE SEQUENCE [LARGE SCALE GENOMIC DNA]</scope>
</reference>
<dbReference type="GO" id="GO:0016226">
    <property type="term" value="P:iron-sulfur cluster assembly"/>
    <property type="evidence" value="ECO:0007669"/>
    <property type="project" value="InterPro"/>
</dbReference>
<comment type="caution">
    <text evidence="2">The sequence shown here is derived from an EMBL/GenBank/DDBJ whole genome shotgun (WGS) entry which is preliminary data.</text>
</comment>
<protein>
    <recommendedName>
        <fullName evidence="1">NIF system FeS cluster assembly NifU N-terminal domain-containing protein</fullName>
    </recommendedName>
</protein>
<evidence type="ECO:0000313" key="3">
    <source>
        <dbReference type="Proteomes" id="UP000178723"/>
    </source>
</evidence>
<name>A0A1F7V9U5_9BACT</name>
<sequence>MRDRDGQGWVYSATVKEHFFNPRNLMLEDIDESQYNAIGRVGSPACGDEMKMWLKVDELLDTIKECKWRTFGCGSAIAATSMLSVMVTEKGGMQTGAALKITPRDIMERLDGLPNRKIHCSVLGDKALRSALNNYFRASGQFDRIIVEGARIIDSQTNVTDRDIEEAVLDGADTLEKVQQKTKVGVGNPDVVAEVEQLIRFYKEKYYS</sequence>
<dbReference type="SUPFAM" id="SSF82649">
    <property type="entry name" value="SufE/NifU"/>
    <property type="match status" value="1"/>
</dbReference>
<feature type="domain" description="NIF system FeS cluster assembly NifU N-terminal" evidence="1">
    <location>
        <begin position="11"/>
        <end position="137"/>
    </location>
</feature>
<dbReference type="Gene3D" id="3.90.1010.10">
    <property type="match status" value="1"/>
</dbReference>
<dbReference type="AlphaFoldDB" id="A0A1F7V9U5"/>
<dbReference type="STRING" id="1802407.A3I40_03900"/>
<dbReference type="Pfam" id="PF01592">
    <property type="entry name" value="NifU_N"/>
    <property type="match status" value="1"/>
</dbReference>
<dbReference type="GO" id="GO:0005506">
    <property type="term" value="F:iron ion binding"/>
    <property type="evidence" value="ECO:0007669"/>
    <property type="project" value="InterPro"/>
</dbReference>
<dbReference type="CDD" id="cd06664">
    <property type="entry name" value="IscU_like"/>
    <property type="match status" value="1"/>
</dbReference>
<evidence type="ECO:0000259" key="1">
    <source>
        <dbReference type="Pfam" id="PF01592"/>
    </source>
</evidence>
<dbReference type="Proteomes" id="UP000178723">
    <property type="component" value="Unassembled WGS sequence"/>
</dbReference>
<dbReference type="GO" id="GO:0051536">
    <property type="term" value="F:iron-sulfur cluster binding"/>
    <property type="evidence" value="ECO:0007669"/>
    <property type="project" value="InterPro"/>
</dbReference>
<evidence type="ECO:0000313" key="2">
    <source>
        <dbReference type="EMBL" id="OGL87290.1"/>
    </source>
</evidence>
<accession>A0A1F7V9U5</accession>
<dbReference type="PANTHER" id="PTHR10093">
    <property type="entry name" value="IRON-SULFUR CLUSTER ASSEMBLY ENZYME NIFU HOMOLOG"/>
    <property type="match status" value="1"/>
</dbReference>
<dbReference type="InterPro" id="IPR041854">
    <property type="entry name" value="BFD-like_2Fe2S-bd_dom_sf"/>
</dbReference>
<proteinExistence type="predicted"/>
<organism evidence="2 3">
    <name type="scientific">Candidatus Uhrbacteria bacterium RIFCSPLOWO2_02_FULL_48_12</name>
    <dbReference type="NCBI Taxonomy" id="1802407"/>
    <lineage>
        <taxon>Bacteria</taxon>
        <taxon>Candidatus Uhriibacteriota</taxon>
    </lineage>
</organism>
<dbReference type="InterPro" id="IPR002871">
    <property type="entry name" value="NIF_FeS_clus_asmbl_NifU_N"/>
</dbReference>
<dbReference type="EMBL" id="MGEP01000023">
    <property type="protein sequence ID" value="OGL87290.1"/>
    <property type="molecule type" value="Genomic_DNA"/>
</dbReference>
<dbReference type="Gene3D" id="1.10.10.1100">
    <property type="entry name" value="BFD-like [2Fe-2S]-binding domain"/>
    <property type="match status" value="1"/>
</dbReference>